<evidence type="ECO:0000256" key="17">
    <source>
        <dbReference type="SAM" id="Phobius"/>
    </source>
</evidence>
<evidence type="ECO:0000256" key="18">
    <source>
        <dbReference type="SAM" id="SignalP"/>
    </source>
</evidence>
<feature type="chain" id="PRO_5034227554" description="Growth hormone receptor" evidence="18">
    <location>
        <begin position="26"/>
        <end position="486"/>
    </location>
</feature>
<reference evidence="20 21" key="1">
    <citation type="submission" date="2019-04" db="EMBL/GenBank/DDBJ databases">
        <authorList>
            <consortium name="Wellcome Sanger Institute Data Sharing"/>
        </authorList>
    </citation>
    <scope>NUCLEOTIDE SEQUENCE [LARGE SCALE GENOMIC DNA]</scope>
</reference>
<accession>A0A8C9VY56</accession>
<protein>
    <recommendedName>
        <fullName evidence="4">Growth hormone receptor</fullName>
    </recommendedName>
    <alternativeName>
        <fullName evidence="16">Somatotropin receptor</fullName>
    </alternativeName>
</protein>
<reference evidence="20" key="3">
    <citation type="submission" date="2025-09" db="UniProtKB">
        <authorList>
            <consortium name="Ensembl"/>
        </authorList>
    </citation>
    <scope>IDENTIFICATION</scope>
</reference>
<dbReference type="InterPro" id="IPR025871">
    <property type="entry name" value="GHBP"/>
</dbReference>
<dbReference type="Gene3D" id="2.60.40.10">
    <property type="entry name" value="Immunoglobulins"/>
    <property type="match status" value="2"/>
</dbReference>
<dbReference type="RefSeq" id="XP_018603686.1">
    <property type="nucleotide sequence ID" value="XM_018748170.2"/>
</dbReference>
<evidence type="ECO:0000256" key="9">
    <source>
        <dbReference type="ARBA" id="ARBA00022692"/>
    </source>
</evidence>
<name>A0A8C9VY56_SCLFO</name>
<dbReference type="InterPro" id="IPR003961">
    <property type="entry name" value="FN3_dom"/>
</dbReference>
<dbReference type="InterPro" id="IPR003528">
    <property type="entry name" value="Long_hematopoietin_rcpt_CS"/>
</dbReference>
<evidence type="ECO:0000256" key="11">
    <source>
        <dbReference type="ARBA" id="ARBA00022989"/>
    </source>
</evidence>
<evidence type="ECO:0000313" key="21">
    <source>
        <dbReference type="Proteomes" id="UP000694397"/>
    </source>
</evidence>
<feature type="domain" description="Fibronectin type-III" evidence="19">
    <location>
        <begin position="131"/>
        <end position="235"/>
    </location>
</feature>
<dbReference type="GO" id="GO:0004896">
    <property type="term" value="F:cytokine receptor activity"/>
    <property type="evidence" value="ECO:0007669"/>
    <property type="project" value="InterPro"/>
</dbReference>
<keyword evidence="5" id="KW-1003">Cell membrane</keyword>
<organism evidence="20 21">
    <name type="scientific">Scleropages formosus</name>
    <name type="common">Asian bonytongue</name>
    <name type="synonym">Osteoglossum formosum</name>
    <dbReference type="NCBI Taxonomy" id="113540"/>
    <lineage>
        <taxon>Eukaryota</taxon>
        <taxon>Metazoa</taxon>
        <taxon>Chordata</taxon>
        <taxon>Craniata</taxon>
        <taxon>Vertebrata</taxon>
        <taxon>Euteleostomi</taxon>
        <taxon>Actinopterygii</taxon>
        <taxon>Neopterygii</taxon>
        <taxon>Teleostei</taxon>
        <taxon>Osteoglossocephala</taxon>
        <taxon>Osteoglossomorpha</taxon>
        <taxon>Osteoglossiformes</taxon>
        <taxon>Osteoglossidae</taxon>
        <taxon>Scleropages</taxon>
    </lineage>
</organism>
<dbReference type="RefSeq" id="XP_018603688.1">
    <property type="nucleotide sequence ID" value="XM_018748172.2"/>
</dbReference>
<keyword evidence="13" id="KW-1015">Disulfide bond</keyword>
<evidence type="ECO:0000256" key="4">
    <source>
        <dbReference type="ARBA" id="ARBA00017448"/>
    </source>
</evidence>
<evidence type="ECO:0000313" key="20">
    <source>
        <dbReference type="Ensembl" id="ENSSFOP00015067231.1"/>
    </source>
</evidence>
<dbReference type="Proteomes" id="UP000694397">
    <property type="component" value="Chromosome 6"/>
</dbReference>
<evidence type="ECO:0000256" key="12">
    <source>
        <dbReference type="ARBA" id="ARBA00023136"/>
    </source>
</evidence>
<evidence type="ECO:0000256" key="8">
    <source>
        <dbReference type="ARBA" id="ARBA00022583"/>
    </source>
</evidence>
<comment type="subcellular location">
    <subcellularLocation>
        <location evidence="1">Cell membrane</location>
        <topology evidence="1">Single-pass type I membrane protein</topology>
    </subcellularLocation>
    <subcellularLocation>
        <location evidence="2">Secreted</location>
    </subcellularLocation>
</comment>
<dbReference type="GeneTree" id="ENSGT00940000165107"/>
<keyword evidence="15" id="KW-0325">Glycoprotein</keyword>
<keyword evidence="6" id="KW-0964">Secreted</keyword>
<dbReference type="InterPro" id="IPR036116">
    <property type="entry name" value="FN3_sf"/>
</dbReference>
<evidence type="ECO:0000256" key="2">
    <source>
        <dbReference type="ARBA" id="ARBA00004613"/>
    </source>
</evidence>
<evidence type="ECO:0000256" key="1">
    <source>
        <dbReference type="ARBA" id="ARBA00004251"/>
    </source>
</evidence>
<evidence type="ECO:0000259" key="19">
    <source>
        <dbReference type="PROSITE" id="PS50853"/>
    </source>
</evidence>
<evidence type="ECO:0000256" key="16">
    <source>
        <dbReference type="ARBA" id="ARBA00031294"/>
    </source>
</evidence>
<dbReference type="Pfam" id="PF12772">
    <property type="entry name" value="GHBP"/>
    <property type="match status" value="1"/>
</dbReference>
<evidence type="ECO:0000256" key="14">
    <source>
        <dbReference type="ARBA" id="ARBA00023170"/>
    </source>
</evidence>
<proteinExistence type="inferred from homology"/>
<dbReference type="InterPro" id="IPR013783">
    <property type="entry name" value="Ig-like_fold"/>
</dbReference>
<keyword evidence="12 17" id="KW-0472">Membrane</keyword>
<dbReference type="GO" id="GO:0006897">
    <property type="term" value="P:endocytosis"/>
    <property type="evidence" value="ECO:0007669"/>
    <property type="project" value="UniProtKB-KW"/>
</dbReference>
<dbReference type="Ensembl" id="ENSSFOT00015056968.1">
    <property type="protein sequence ID" value="ENSSFOP00015067231.1"/>
    <property type="gene ID" value="ENSSFOG00015030077.1"/>
</dbReference>
<dbReference type="OrthoDB" id="9890215at2759"/>
<keyword evidence="10 18" id="KW-0732">Signal</keyword>
<evidence type="ECO:0000256" key="3">
    <source>
        <dbReference type="ARBA" id="ARBA00007885"/>
    </source>
</evidence>
<dbReference type="GO" id="GO:0009897">
    <property type="term" value="C:external side of plasma membrane"/>
    <property type="evidence" value="ECO:0007669"/>
    <property type="project" value="TreeGrafter"/>
</dbReference>
<evidence type="ECO:0000256" key="5">
    <source>
        <dbReference type="ARBA" id="ARBA00022475"/>
    </source>
</evidence>
<keyword evidence="9 17" id="KW-0812">Transmembrane</keyword>
<evidence type="ECO:0000256" key="13">
    <source>
        <dbReference type="ARBA" id="ARBA00023157"/>
    </source>
</evidence>
<keyword evidence="11 17" id="KW-1133">Transmembrane helix</keyword>
<keyword evidence="21" id="KW-1185">Reference proteome</keyword>
<gene>
    <name evidence="20" type="primary">LOC108932026</name>
</gene>
<feature type="signal peptide" evidence="18">
    <location>
        <begin position="1"/>
        <end position="25"/>
    </location>
</feature>
<keyword evidence="14" id="KW-0675">Receptor</keyword>
<dbReference type="AlphaFoldDB" id="A0A8C9VY56"/>
<comment type="similarity">
    <text evidence="3">Belongs to the type I cytokine receptor family. Type 1 subfamily.</text>
</comment>
<dbReference type="SUPFAM" id="SSF49265">
    <property type="entry name" value="Fibronectin type III"/>
    <property type="match status" value="2"/>
</dbReference>
<keyword evidence="7" id="KW-0597">Phosphoprotein</keyword>
<feature type="transmembrane region" description="Helical" evidence="17">
    <location>
        <begin position="241"/>
        <end position="263"/>
    </location>
</feature>
<evidence type="ECO:0000256" key="7">
    <source>
        <dbReference type="ARBA" id="ARBA00022553"/>
    </source>
</evidence>
<dbReference type="PANTHER" id="PTHR23037">
    <property type="entry name" value="CYTOKINE RECEPTOR"/>
    <property type="match status" value="1"/>
</dbReference>
<dbReference type="PROSITE" id="PS01352">
    <property type="entry name" value="HEMATOPO_REC_L_F1"/>
    <property type="match status" value="1"/>
</dbReference>
<evidence type="ECO:0000256" key="10">
    <source>
        <dbReference type="ARBA" id="ARBA00022729"/>
    </source>
</evidence>
<dbReference type="CDD" id="cd00063">
    <property type="entry name" value="FN3"/>
    <property type="match status" value="1"/>
</dbReference>
<dbReference type="Pfam" id="PF09067">
    <property type="entry name" value="EpoR_lig-bind"/>
    <property type="match status" value="1"/>
</dbReference>
<dbReference type="GeneID" id="108932026"/>
<sequence>MEGGHRFAHLCCAPFLLPILQVVSTAGTPTIPHFTGCLSRDHETFRCWWDTGSFWNLSAPGALRVFYLKENSPGTWHECPEYSVLVPNECYFSTRHTSVWTSYCVQLHDAALDATYDELCFSVDSIVFPEPPVGLNWTLLNASRSGLHYDVLVHWDPPPSADIRTGWISLEYEVRYREKDSARWRTLDMISSTERSIYGLCVGIEYEVQVRCRMVAHNNFGEFSRTLRIFLAQSPSRESSFSMATTLIFTAIGAGILILLLVISQHHRLTVIFLPPVPGPKIKGIDPDLLKKGKLDEISSILGRQDHYKVDNTSGDLLVDFIELDLEEPGQNVEDSESKGYSDPNQSDLCCFIQDCHSGRESSCKSELSDHDLSTLESPARPINLSPPAAPSNRLPLCHKHSQPATTPYSHVGKVTSVGELVLSAGQMDPRSIAYTSEICTMQTSADLSQRWCYEPSKGGVSLGGPSLCQLSPSLSPPADSGYTVL</sequence>
<evidence type="ECO:0000256" key="15">
    <source>
        <dbReference type="ARBA" id="ARBA00023180"/>
    </source>
</evidence>
<evidence type="ECO:0000256" key="6">
    <source>
        <dbReference type="ARBA" id="ARBA00022525"/>
    </source>
</evidence>
<reference evidence="20" key="2">
    <citation type="submission" date="2025-08" db="UniProtKB">
        <authorList>
            <consortium name="Ensembl"/>
        </authorList>
    </citation>
    <scope>IDENTIFICATION</scope>
</reference>
<keyword evidence="8" id="KW-0254">Endocytosis</keyword>
<dbReference type="GO" id="GO:0005576">
    <property type="term" value="C:extracellular region"/>
    <property type="evidence" value="ECO:0007669"/>
    <property type="project" value="UniProtKB-SubCell"/>
</dbReference>
<dbReference type="PANTHER" id="PTHR23037:SF46">
    <property type="entry name" value="INTERLEUKIN 5 RECEPTOR SUBUNIT ALPHA"/>
    <property type="match status" value="1"/>
</dbReference>
<dbReference type="InterPro" id="IPR015152">
    <property type="entry name" value="Growth/epo_recpt_lig-bind"/>
</dbReference>
<dbReference type="PROSITE" id="PS50853">
    <property type="entry name" value="FN3"/>
    <property type="match status" value="1"/>
</dbReference>